<evidence type="ECO:0000313" key="7">
    <source>
        <dbReference type="Proteomes" id="UP001500889"/>
    </source>
</evidence>
<dbReference type="Proteomes" id="UP001500889">
    <property type="component" value="Chromosome O"/>
</dbReference>
<evidence type="ECO:0000256" key="5">
    <source>
        <dbReference type="ARBA" id="ARBA00026071"/>
    </source>
</evidence>
<proteinExistence type="predicted"/>
<dbReference type="Pfam" id="PF00227">
    <property type="entry name" value="Proteasome"/>
    <property type="match status" value="1"/>
</dbReference>
<evidence type="ECO:0000256" key="2">
    <source>
        <dbReference type="ARBA" id="ARBA00022698"/>
    </source>
</evidence>
<evidence type="ECO:0000256" key="1">
    <source>
        <dbReference type="ARBA" id="ARBA00022670"/>
    </source>
</evidence>
<keyword evidence="2" id="KW-0888">Threonine protease</keyword>
<dbReference type="InterPro" id="IPR029055">
    <property type="entry name" value="Ntn_hydrolases_N"/>
</dbReference>
<comment type="subunit">
    <text evidence="5">The 26S proteasome consists of a 20S proteasome core and two 19S regulatory subunits. The 20S proteasome core is composed of 28 subunits that are arranged in four stacked rings, resulting in a barrel-shaped structure. The two end rings are each formed by seven alpha subunits, and the two central rings are each formed by seven beta subunits. The catalytic chamber with the active sites is on the inside of the barrel.</text>
</comment>
<reference evidence="6 7" key="1">
    <citation type="submission" date="2024-02" db="EMBL/GenBank/DDBJ databases">
        <title>A chromosome-level genome assembly of Drosophila madeirensis, a fruit fly species endemic to Madeira island.</title>
        <authorList>
            <person name="Tomihara K."/>
            <person name="Llopart A."/>
            <person name="Yamamoto D."/>
        </authorList>
    </citation>
    <scope>NUCLEOTIDE SEQUENCE [LARGE SCALE GENOMIC DNA]</scope>
    <source>
        <strain evidence="6 7">RF1</strain>
    </source>
</reference>
<dbReference type="AlphaFoldDB" id="A0AAU9F3R6"/>
<evidence type="ECO:0000256" key="3">
    <source>
        <dbReference type="ARBA" id="ARBA00022801"/>
    </source>
</evidence>
<organism evidence="6 7">
    <name type="scientific">Drosophila madeirensis</name>
    <name type="common">Fruit fly</name>
    <dbReference type="NCBI Taxonomy" id="30013"/>
    <lineage>
        <taxon>Eukaryota</taxon>
        <taxon>Metazoa</taxon>
        <taxon>Ecdysozoa</taxon>
        <taxon>Arthropoda</taxon>
        <taxon>Hexapoda</taxon>
        <taxon>Insecta</taxon>
        <taxon>Pterygota</taxon>
        <taxon>Neoptera</taxon>
        <taxon>Endopterygota</taxon>
        <taxon>Diptera</taxon>
        <taxon>Brachycera</taxon>
        <taxon>Muscomorpha</taxon>
        <taxon>Ephydroidea</taxon>
        <taxon>Drosophilidae</taxon>
        <taxon>Drosophila</taxon>
        <taxon>Sophophora</taxon>
    </lineage>
</organism>
<dbReference type="GO" id="GO:0051603">
    <property type="term" value="P:proteolysis involved in protein catabolic process"/>
    <property type="evidence" value="ECO:0007669"/>
    <property type="project" value="InterPro"/>
</dbReference>
<dbReference type="InterPro" id="IPR023333">
    <property type="entry name" value="Proteasome_suB-type"/>
</dbReference>
<dbReference type="PANTHER" id="PTHR32194">
    <property type="entry name" value="METALLOPROTEASE TLDD"/>
    <property type="match status" value="1"/>
</dbReference>
<keyword evidence="6" id="KW-0647">Proteasome</keyword>
<dbReference type="EMBL" id="AP029263">
    <property type="protein sequence ID" value="BFF91746.1"/>
    <property type="molecule type" value="Genomic_DNA"/>
</dbReference>
<keyword evidence="3" id="KW-0378">Hydrolase</keyword>
<dbReference type="PANTHER" id="PTHR32194:SF4">
    <property type="entry name" value="PROTEASOME SUBUNIT BETA TYPE-7"/>
    <property type="match status" value="1"/>
</dbReference>
<dbReference type="GO" id="GO:0005737">
    <property type="term" value="C:cytoplasm"/>
    <property type="evidence" value="ECO:0007669"/>
    <property type="project" value="TreeGrafter"/>
</dbReference>
<keyword evidence="1" id="KW-0645">Protease</keyword>
<accession>A0AAU9F3R6</accession>
<dbReference type="Gene3D" id="3.60.20.10">
    <property type="entry name" value="Glutamine Phosphoribosylpyrophosphate, subunit 1, domain 1"/>
    <property type="match status" value="1"/>
</dbReference>
<evidence type="ECO:0000256" key="4">
    <source>
        <dbReference type="ARBA" id="ARBA00023242"/>
    </source>
</evidence>
<sequence>MFNAASMLQAGSHCQRSSTGFSFGNRERDRKLAQHHGFIPMPPEITRSCVVGVKYRDGVIIATDRKGTAAGMVTTNSMKTLYRLQDNIYIGCYGVCGDLHQVARLAAAQMELHRLQTHSSQVPVVCANQFIKHLLYRFHGKIQVNLLVGGVDSGGPSLYFSHFDGTSDKIPFAANGPRQLELAAMAVLEKGWHANLAEKQAEALAIDAVKSGLRNDLFSDSLIHVCVLRTDYSVNLYDKNLAVNVVPKQAVRRETLTLPKVLFAMDHPLVPVAKGLHSASQDADKFMAKGSRTALALERHRARKSKERNEIDG</sequence>
<dbReference type="GO" id="GO:0004298">
    <property type="term" value="F:threonine-type endopeptidase activity"/>
    <property type="evidence" value="ECO:0007669"/>
    <property type="project" value="UniProtKB-KW"/>
</dbReference>
<protein>
    <submittedName>
        <fullName evidence="6">Proteasome subunit beta type-2-like</fullName>
    </submittedName>
</protein>
<gene>
    <name evidence="6" type="ORF">DMAD_09963</name>
</gene>
<dbReference type="SUPFAM" id="SSF56235">
    <property type="entry name" value="N-terminal nucleophile aminohydrolases (Ntn hydrolases)"/>
    <property type="match status" value="1"/>
</dbReference>
<keyword evidence="4" id="KW-0539">Nucleus</keyword>
<evidence type="ECO:0000313" key="6">
    <source>
        <dbReference type="EMBL" id="BFF91746.1"/>
    </source>
</evidence>
<keyword evidence="7" id="KW-1185">Reference proteome</keyword>
<dbReference type="InterPro" id="IPR001353">
    <property type="entry name" value="Proteasome_sua/b"/>
</dbReference>
<name>A0AAU9F3R6_DROMD</name>
<dbReference type="GO" id="GO:0005839">
    <property type="term" value="C:proteasome core complex"/>
    <property type="evidence" value="ECO:0007669"/>
    <property type="project" value="InterPro"/>
</dbReference>